<proteinExistence type="predicted"/>
<dbReference type="AlphaFoldDB" id="A0A7C4LPQ2"/>
<dbReference type="Pfam" id="PF13432">
    <property type="entry name" value="TPR_16"/>
    <property type="match status" value="1"/>
</dbReference>
<gene>
    <name evidence="3" type="ORF">ENS64_16665</name>
</gene>
<keyword evidence="2" id="KW-0732">Signal</keyword>
<accession>A0A7C4LPQ2</accession>
<evidence type="ECO:0000313" key="3">
    <source>
        <dbReference type="EMBL" id="HGT40879.1"/>
    </source>
</evidence>
<comment type="caution">
    <text evidence="3">The sequence shown here is derived from an EMBL/GenBank/DDBJ whole genome shotgun (WGS) entry which is preliminary data.</text>
</comment>
<feature type="signal peptide" evidence="2">
    <location>
        <begin position="1"/>
        <end position="20"/>
    </location>
</feature>
<dbReference type="InterPro" id="IPR011990">
    <property type="entry name" value="TPR-like_helical_dom_sf"/>
</dbReference>
<dbReference type="Gene3D" id="1.25.40.10">
    <property type="entry name" value="Tetratricopeptide repeat domain"/>
    <property type="match status" value="1"/>
</dbReference>
<organism evidence="3">
    <name type="scientific">Schlesneria paludicola</name>
    <dbReference type="NCBI Taxonomy" id="360056"/>
    <lineage>
        <taxon>Bacteria</taxon>
        <taxon>Pseudomonadati</taxon>
        <taxon>Planctomycetota</taxon>
        <taxon>Planctomycetia</taxon>
        <taxon>Planctomycetales</taxon>
        <taxon>Planctomycetaceae</taxon>
        <taxon>Schlesneria</taxon>
    </lineage>
</organism>
<dbReference type="EMBL" id="DSVQ01000019">
    <property type="protein sequence ID" value="HGT40879.1"/>
    <property type="molecule type" value="Genomic_DNA"/>
</dbReference>
<dbReference type="PANTHER" id="PTHR47908">
    <property type="match status" value="1"/>
</dbReference>
<keyword evidence="1" id="KW-0802">TPR repeat</keyword>
<dbReference type="InterPro" id="IPR019734">
    <property type="entry name" value="TPR_rpt"/>
</dbReference>
<name>A0A7C4LPQ2_9PLAN</name>
<evidence type="ECO:0000256" key="1">
    <source>
        <dbReference type="PROSITE-ProRule" id="PRU00339"/>
    </source>
</evidence>
<dbReference type="SMART" id="SM00028">
    <property type="entry name" value="TPR"/>
    <property type="match status" value="2"/>
</dbReference>
<evidence type="ECO:0000256" key="2">
    <source>
        <dbReference type="SAM" id="SignalP"/>
    </source>
</evidence>
<dbReference type="SUPFAM" id="SSF48452">
    <property type="entry name" value="TPR-like"/>
    <property type="match status" value="1"/>
</dbReference>
<dbReference type="PROSITE" id="PS50005">
    <property type="entry name" value="TPR"/>
    <property type="match status" value="1"/>
</dbReference>
<reference evidence="3" key="1">
    <citation type="journal article" date="2020" name="mSystems">
        <title>Genome- and Community-Level Interaction Insights into Carbon Utilization and Element Cycling Functions of Hydrothermarchaeota in Hydrothermal Sediment.</title>
        <authorList>
            <person name="Zhou Z."/>
            <person name="Liu Y."/>
            <person name="Xu W."/>
            <person name="Pan J."/>
            <person name="Luo Z.H."/>
            <person name="Li M."/>
        </authorList>
    </citation>
    <scope>NUCLEOTIDE SEQUENCE [LARGE SCALE GENOMIC DNA]</scope>
    <source>
        <strain evidence="3">SpSt-508</strain>
    </source>
</reference>
<protein>
    <submittedName>
        <fullName evidence="3">Tetratricopeptide repeat protein</fullName>
    </submittedName>
</protein>
<feature type="chain" id="PRO_5027603350" evidence="2">
    <location>
        <begin position="21"/>
        <end position="250"/>
    </location>
</feature>
<feature type="repeat" description="TPR" evidence="1">
    <location>
        <begin position="55"/>
        <end position="88"/>
    </location>
</feature>
<sequence length="250" mass="28668">MARWCVAGWWFLSLLAAAGADEPPLPAARGRELQAAWERTIREASAVLEQNPHDLTAYSRRGDAYFFSGQFAAAIADYDRMVELDPSLDAAHWRRGIACFYAGRYADAAAQFERYHTFDNVDRENGIWRYLSQVKAQGKEQARAGLLKYAKDDREPFPAVYEMFAGRMSAEQILEQIARADISPAEREKRRFYADLYIGLHEWVEERPESAQRHLARAVRNSWGPQGGYGPHYMWHVARLHEASLREGKK</sequence>
<dbReference type="PANTHER" id="PTHR47908:SF2">
    <property type="entry name" value="TETRATRICOPEPTIDE REPEAT (TPR)-LIKE SUPERFAMILY PROTEIN"/>
    <property type="match status" value="1"/>
</dbReference>